<comment type="caution">
    <text evidence="1">The sequence shown here is derived from an EMBL/GenBank/DDBJ whole genome shotgun (WGS) entry which is preliminary data.</text>
</comment>
<dbReference type="AlphaFoldDB" id="A0AAV7Q6V3"/>
<keyword evidence="2" id="KW-1185">Reference proteome</keyword>
<gene>
    <name evidence="1" type="ORF">NDU88_001722</name>
</gene>
<sequence length="66" mass="7545">MKVPRRDTHEECLTPKWRLQRLSLALRAHSRCVALEGPTWGALRQGRRVAGFRTSLLHGDLGRRGL</sequence>
<dbReference type="Proteomes" id="UP001066276">
    <property type="component" value="Chromosome 6"/>
</dbReference>
<proteinExistence type="predicted"/>
<evidence type="ECO:0000313" key="2">
    <source>
        <dbReference type="Proteomes" id="UP001066276"/>
    </source>
</evidence>
<accession>A0AAV7Q6V3</accession>
<reference evidence="1" key="1">
    <citation type="journal article" date="2022" name="bioRxiv">
        <title>Sequencing and chromosome-scale assembly of the giantPleurodeles waltlgenome.</title>
        <authorList>
            <person name="Brown T."/>
            <person name="Elewa A."/>
            <person name="Iarovenko S."/>
            <person name="Subramanian E."/>
            <person name="Araus A.J."/>
            <person name="Petzold A."/>
            <person name="Susuki M."/>
            <person name="Suzuki K.-i.T."/>
            <person name="Hayashi T."/>
            <person name="Toyoda A."/>
            <person name="Oliveira C."/>
            <person name="Osipova E."/>
            <person name="Leigh N.D."/>
            <person name="Simon A."/>
            <person name="Yun M.H."/>
        </authorList>
    </citation>
    <scope>NUCLEOTIDE SEQUENCE</scope>
    <source>
        <strain evidence="1">20211129_DDA</strain>
        <tissue evidence="1">Liver</tissue>
    </source>
</reference>
<dbReference type="EMBL" id="JANPWB010000010">
    <property type="protein sequence ID" value="KAJ1135281.1"/>
    <property type="molecule type" value="Genomic_DNA"/>
</dbReference>
<protein>
    <submittedName>
        <fullName evidence="1">Uncharacterized protein</fullName>
    </submittedName>
</protein>
<name>A0AAV7Q6V3_PLEWA</name>
<organism evidence="1 2">
    <name type="scientific">Pleurodeles waltl</name>
    <name type="common">Iberian ribbed newt</name>
    <dbReference type="NCBI Taxonomy" id="8319"/>
    <lineage>
        <taxon>Eukaryota</taxon>
        <taxon>Metazoa</taxon>
        <taxon>Chordata</taxon>
        <taxon>Craniata</taxon>
        <taxon>Vertebrata</taxon>
        <taxon>Euteleostomi</taxon>
        <taxon>Amphibia</taxon>
        <taxon>Batrachia</taxon>
        <taxon>Caudata</taxon>
        <taxon>Salamandroidea</taxon>
        <taxon>Salamandridae</taxon>
        <taxon>Pleurodelinae</taxon>
        <taxon>Pleurodeles</taxon>
    </lineage>
</organism>
<evidence type="ECO:0000313" key="1">
    <source>
        <dbReference type="EMBL" id="KAJ1135281.1"/>
    </source>
</evidence>